<dbReference type="Proteomes" id="UP000287144">
    <property type="component" value="Unassembled WGS sequence"/>
</dbReference>
<feature type="region of interest" description="Disordered" evidence="1">
    <location>
        <begin position="63"/>
        <end position="92"/>
    </location>
</feature>
<proteinExistence type="predicted"/>
<reference evidence="2 3" key="1">
    <citation type="submission" date="2017-06" db="EMBL/GenBank/DDBJ databases">
        <title>Comparative genomic analysis of Ambrosia Fusariam Clade fungi.</title>
        <authorList>
            <person name="Stajich J.E."/>
            <person name="Carrillo J."/>
            <person name="Kijimoto T."/>
            <person name="Eskalen A."/>
            <person name="O'Donnell K."/>
            <person name="Kasson M."/>
        </authorList>
    </citation>
    <scope>NUCLEOTIDE SEQUENCE [LARGE SCALE GENOMIC DNA]</scope>
    <source>
        <strain evidence="2 3">NRRL62579</strain>
    </source>
</reference>
<gene>
    <name evidence="2" type="ORF">CEP52_017497</name>
</gene>
<feature type="non-terminal residue" evidence="2">
    <location>
        <position position="1"/>
    </location>
</feature>
<comment type="caution">
    <text evidence="2">The sequence shown here is derived from an EMBL/GenBank/DDBJ whole genome shotgun (WGS) entry which is preliminary data.</text>
</comment>
<sequence length="121" mass="13183">SVESVDRAAGSKQEVHPIDGATPDLLKEQESLPVRARPAFNYVDESSDPPVEDCGVVKKVNERVSKPHDNLGKQAAVQSDDETEEEGPPDPWNAVCVVGIRVYSKDSGLELHTMMEGDELI</sequence>
<dbReference type="EMBL" id="NKCK01000591">
    <property type="protein sequence ID" value="RSL79629.1"/>
    <property type="molecule type" value="Genomic_DNA"/>
</dbReference>
<feature type="compositionally biased region" description="Acidic residues" evidence="1">
    <location>
        <begin position="79"/>
        <end position="88"/>
    </location>
</feature>
<dbReference type="AlphaFoldDB" id="A0A428RQ73"/>
<evidence type="ECO:0000256" key="1">
    <source>
        <dbReference type="SAM" id="MobiDB-lite"/>
    </source>
</evidence>
<name>A0A428RQ73_9HYPO</name>
<evidence type="ECO:0000313" key="2">
    <source>
        <dbReference type="EMBL" id="RSL79629.1"/>
    </source>
</evidence>
<dbReference type="STRING" id="1325735.A0A428RQ73"/>
<accession>A0A428RQ73</accession>
<feature type="region of interest" description="Disordered" evidence="1">
    <location>
        <begin position="1"/>
        <end position="30"/>
    </location>
</feature>
<organism evidence="2 3">
    <name type="scientific">Fusarium oligoseptatum</name>
    <dbReference type="NCBI Taxonomy" id="2604345"/>
    <lineage>
        <taxon>Eukaryota</taxon>
        <taxon>Fungi</taxon>
        <taxon>Dikarya</taxon>
        <taxon>Ascomycota</taxon>
        <taxon>Pezizomycotina</taxon>
        <taxon>Sordariomycetes</taxon>
        <taxon>Hypocreomycetidae</taxon>
        <taxon>Hypocreales</taxon>
        <taxon>Nectriaceae</taxon>
        <taxon>Fusarium</taxon>
        <taxon>Fusarium solani species complex</taxon>
    </lineage>
</organism>
<keyword evidence="3" id="KW-1185">Reference proteome</keyword>
<protein>
    <submittedName>
        <fullName evidence="2">Uncharacterized protein</fullName>
    </submittedName>
</protein>
<evidence type="ECO:0000313" key="3">
    <source>
        <dbReference type="Proteomes" id="UP000287144"/>
    </source>
</evidence>